<keyword evidence="5" id="KW-0862">Zinc</keyword>
<dbReference type="Gene3D" id="3.30.40.10">
    <property type="entry name" value="Zinc/RING finger domain, C3HC4 (zinc finger)"/>
    <property type="match status" value="1"/>
</dbReference>
<keyword evidence="6" id="KW-1133">Transmembrane helix</keyword>
<evidence type="ECO:0000256" key="6">
    <source>
        <dbReference type="ARBA" id="ARBA00022989"/>
    </source>
</evidence>
<feature type="region of interest" description="Disordered" evidence="8">
    <location>
        <begin position="1"/>
        <end position="99"/>
    </location>
</feature>
<dbReference type="SUPFAM" id="SSF57850">
    <property type="entry name" value="RING/U-box"/>
    <property type="match status" value="1"/>
</dbReference>
<feature type="compositionally biased region" description="Low complexity" evidence="8">
    <location>
        <begin position="410"/>
        <end position="423"/>
    </location>
</feature>
<evidence type="ECO:0000256" key="5">
    <source>
        <dbReference type="ARBA" id="ARBA00022833"/>
    </source>
</evidence>
<keyword evidence="3" id="KW-0479">Metal-binding</keyword>
<dbReference type="SMART" id="SM00744">
    <property type="entry name" value="RINGv"/>
    <property type="match status" value="1"/>
</dbReference>
<dbReference type="GO" id="GO:0016020">
    <property type="term" value="C:membrane"/>
    <property type="evidence" value="ECO:0007669"/>
    <property type="project" value="UniProtKB-SubCell"/>
</dbReference>
<dbReference type="GO" id="GO:0008270">
    <property type="term" value="F:zinc ion binding"/>
    <property type="evidence" value="ECO:0007669"/>
    <property type="project" value="UniProtKB-KW"/>
</dbReference>
<keyword evidence="4" id="KW-0863">Zinc-finger</keyword>
<organism evidence="10 11">
    <name type="scientific">Polychaeton citri CBS 116435</name>
    <dbReference type="NCBI Taxonomy" id="1314669"/>
    <lineage>
        <taxon>Eukaryota</taxon>
        <taxon>Fungi</taxon>
        <taxon>Dikarya</taxon>
        <taxon>Ascomycota</taxon>
        <taxon>Pezizomycotina</taxon>
        <taxon>Dothideomycetes</taxon>
        <taxon>Dothideomycetidae</taxon>
        <taxon>Capnodiales</taxon>
        <taxon>Capnodiaceae</taxon>
        <taxon>Polychaeton</taxon>
    </lineage>
</organism>
<keyword evidence="7" id="KW-0472">Membrane</keyword>
<proteinExistence type="predicted"/>
<evidence type="ECO:0000313" key="10">
    <source>
        <dbReference type="EMBL" id="KAF2725107.1"/>
    </source>
</evidence>
<protein>
    <recommendedName>
        <fullName evidence="9">RING-CH-type domain-containing protein</fullName>
    </recommendedName>
</protein>
<evidence type="ECO:0000259" key="9">
    <source>
        <dbReference type="PROSITE" id="PS51292"/>
    </source>
</evidence>
<gene>
    <name evidence="10" type="ORF">K431DRAFT_119043</name>
</gene>
<evidence type="ECO:0000313" key="11">
    <source>
        <dbReference type="Proteomes" id="UP000799441"/>
    </source>
</evidence>
<feature type="domain" description="RING-CH-type" evidence="9">
    <location>
        <begin position="98"/>
        <end position="173"/>
    </location>
</feature>
<evidence type="ECO:0000256" key="3">
    <source>
        <dbReference type="ARBA" id="ARBA00022723"/>
    </source>
</evidence>
<dbReference type="InterPro" id="IPR013083">
    <property type="entry name" value="Znf_RING/FYVE/PHD"/>
</dbReference>
<sequence length="562" mass="62367">MASLPQQPAPQTRRRASPEESTDASTTRSDAAHQSFSRLRTRSATSEDSHTVVLSDPSASVDEAVEQESQAKGETQDEEEGRDAAASTTAAPQWPGPIEDDSAKKCWICFSDSTEDTPETSPWRNPCPCALEAHEECLLDWIADLEATNRKSGRGSSRVKVLCPQCKNEIKLDRPKDLVVEAIQELEKLGHKMVTPSSVAVLINIMYQASTAHGIWAVRSVFGSEDSLRILEPLILSAVRSEDDPQGMLHESVVRVLDALYNHWRLYLGLPLITPVLMLSRTRSRFADAILPLLPVFFFATQSYSPDEPLDFDIGWPPTAGFAFSVLPYVRSAYNFYFEKAWGQKQRQWLKELQPRSTQELENNETQQDAGENPADVQNQEARNIFELRIDGDIWDDWAEGGEQQPADAPVPGAGEAAQAAPGLDNQDGRQQPQANEADGVNNNNNNNGQRQGNQVAQAERRYSLDPLAIAETVLGALIFPKVSQASGELLKLILPAAWTTPPSVRGKATGLLQQKWGRSLVGGCMFVVAKDILLLYVRWRMAKLHRQRKVLDYRRSEARTA</sequence>
<dbReference type="Proteomes" id="UP000799441">
    <property type="component" value="Unassembled WGS sequence"/>
</dbReference>
<feature type="region of interest" description="Disordered" evidence="8">
    <location>
        <begin position="398"/>
        <end position="458"/>
    </location>
</feature>
<dbReference type="EMBL" id="MU003769">
    <property type="protein sequence ID" value="KAF2725107.1"/>
    <property type="molecule type" value="Genomic_DNA"/>
</dbReference>
<dbReference type="PANTHER" id="PTHR46283">
    <property type="entry name" value="E3 UBIQUITIN-PROTEIN LIGASE MARCH5"/>
    <property type="match status" value="1"/>
</dbReference>
<evidence type="ECO:0000256" key="8">
    <source>
        <dbReference type="SAM" id="MobiDB-lite"/>
    </source>
</evidence>
<name>A0A9P4QHZ7_9PEZI</name>
<evidence type="ECO:0000256" key="7">
    <source>
        <dbReference type="ARBA" id="ARBA00023136"/>
    </source>
</evidence>
<evidence type="ECO:0000256" key="1">
    <source>
        <dbReference type="ARBA" id="ARBA00004141"/>
    </source>
</evidence>
<comment type="subcellular location">
    <subcellularLocation>
        <location evidence="1">Membrane</location>
        <topology evidence="1">Multi-pass membrane protein</topology>
    </subcellularLocation>
</comment>
<feature type="compositionally biased region" description="Polar residues" evidence="8">
    <location>
        <begin position="23"/>
        <end position="44"/>
    </location>
</feature>
<evidence type="ECO:0000256" key="2">
    <source>
        <dbReference type="ARBA" id="ARBA00022692"/>
    </source>
</evidence>
<feature type="compositionally biased region" description="Low complexity" evidence="8">
    <location>
        <begin position="434"/>
        <end position="458"/>
    </location>
</feature>
<keyword evidence="11" id="KW-1185">Reference proteome</keyword>
<accession>A0A9P4QHZ7</accession>
<feature type="region of interest" description="Disordered" evidence="8">
    <location>
        <begin position="356"/>
        <end position="378"/>
    </location>
</feature>
<comment type="caution">
    <text evidence="10">The sequence shown here is derived from an EMBL/GenBank/DDBJ whole genome shotgun (WGS) entry which is preliminary data.</text>
</comment>
<dbReference type="PROSITE" id="PS51292">
    <property type="entry name" value="ZF_RING_CH"/>
    <property type="match status" value="1"/>
</dbReference>
<keyword evidence="2" id="KW-0812">Transmembrane</keyword>
<feature type="compositionally biased region" description="Polar residues" evidence="8">
    <location>
        <begin position="1"/>
        <end position="10"/>
    </location>
</feature>
<dbReference type="InterPro" id="IPR011016">
    <property type="entry name" value="Znf_RING-CH"/>
</dbReference>
<reference evidence="10" key="1">
    <citation type="journal article" date="2020" name="Stud. Mycol.">
        <title>101 Dothideomycetes genomes: a test case for predicting lifestyles and emergence of pathogens.</title>
        <authorList>
            <person name="Haridas S."/>
            <person name="Albert R."/>
            <person name="Binder M."/>
            <person name="Bloem J."/>
            <person name="Labutti K."/>
            <person name="Salamov A."/>
            <person name="Andreopoulos B."/>
            <person name="Baker S."/>
            <person name="Barry K."/>
            <person name="Bills G."/>
            <person name="Bluhm B."/>
            <person name="Cannon C."/>
            <person name="Castanera R."/>
            <person name="Culley D."/>
            <person name="Daum C."/>
            <person name="Ezra D."/>
            <person name="Gonzalez J."/>
            <person name="Henrissat B."/>
            <person name="Kuo A."/>
            <person name="Liang C."/>
            <person name="Lipzen A."/>
            <person name="Lutzoni F."/>
            <person name="Magnuson J."/>
            <person name="Mondo S."/>
            <person name="Nolan M."/>
            <person name="Ohm R."/>
            <person name="Pangilinan J."/>
            <person name="Park H.-J."/>
            <person name="Ramirez L."/>
            <person name="Alfaro M."/>
            <person name="Sun H."/>
            <person name="Tritt A."/>
            <person name="Yoshinaga Y."/>
            <person name="Zwiers L.-H."/>
            <person name="Turgeon B."/>
            <person name="Goodwin S."/>
            <person name="Spatafora J."/>
            <person name="Crous P."/>
            <person name="Grigoriev I."/>
        </authorList>
    </citation>
    <scope>NUCLEOTIDE SEQUENCE</scope>
    <source>
        <strain evidence="10">CBS 116435</strain>
    </source>
</reference>
<evidence type="ECO:0000256" key="4">
    <source>
        <dbReference type="ARBA" id="ARBA00022771"/>
    </source>
</evidence>
<dbReference type="OrthoDB" id="5817083at2759"/>
<dbReference type="AlphaFoldDB" id="A0A9P4QHZ7"/>